<dbReference type="EMBL" id="JACRTB010000018">
    <property type="protein sequence ID" value="MBC8576930.1"/>
    <property type="molecule type" value="Genomic_DNA"/>
</dbReference>
<feature type="binding site" evidence="7">
    <location>
        <position position="15"/>
    </location>
    <ligand>
        <name>sn-glycerol 3-phosphate</name>
        <dbReference type="ChEBI" id="CHEBI:57597"/>
    </ligand>
</feature>
<feature type="binding site" evidence="7">
    <location>
        <position position="137"/>
    </location>
    <ligand>
        <name>glycerol</name>
        <dbReference type="ChEBI" id="CHEBI:17754"/>
    </ligand>
</feature>
<evidence type="ECO:0000313" key="11">
    <source>
        <dbReference type="Proteomes" id="UP000658131"/>
    </source>
</evidence>
<dbReference type="Proteomes" id="UP000658131">
    <property type="component" value="Unassembled WGS sequence"/>
</dbReference>
<gene>
    <name evidence="7 10" type="primary">glpK</name>
    <name evidence="10" type="ORF">H8717_11010</name>
</gene>
<comment type="similarity">
    <text evidence="1 7">Belongs to the FGGY kinase family.</text>
</comment>
<feature type="binding site" evidence="7">
    <location>
        <position position="309"/>
    </location>
    <ligand>
        <name>ADP</name>
        <dbReference type="ChEBI" id="CHEBI:456216"/>
    </ligand>
</feature>
<dbReference type="InterPro" id="IPR018485">
    <property type="entry name" value="FGGY_C"/>
</dbReference>
<feature type="binding site" evidence="7">
    <location>
        <position position="245"/>
    </location>
    <ligand>
        <name>glycerol</name>
        <dbReference type="ChEBI" id="CHEBI:17754"/>
    </ligand>
</feature>
<evidence type="ECO:0000259" key="8">
    <source>
        <dbReference type="Pfam" id="PF00370"/>
    </source>
</evidence>
<dbReference type="HAMAP" id="MF_00186">
    <property type="entry name" value="Glycerol_kin"/>
    <property type="match status" value="1"/>
</dbReference>
<comment type="caution">
    <text evidence="7">Lacks conserved residue(s) required for the propagation of feature annotation.</text>
</comment>
<evidence type="ECO:0000259" key="9">
    <source>
        <dbReference type="Pfam" id="PF02782"/>
    </source>
</evidence>
<dbReference type="Pfam" id="PF02782">
    <property type="entry name" value="FGGY_C"/>
    <property type="match status" value="1"/>
</dbReference>
<feature type="binding site" evidence="7">
    <location>
        <position position="85"/>
    </location>
    <ligand>
        <name>glycerol</name>
        <dbReference type="ChEBI" id="CHEBI:17754"/>
    </ligand>
</feature>
<feature type="domain" description="Carbohydrate kinase FGGY C-terminal" evidence="9">
    <location>
        <begin position="261"/>
        <end position="449"/>
    </location>
</feature>
<feature type="binding site" evidence="7">
    <location>
        <position position="410"/>
    </location>
    <ligand>
        <name>ADP</name>
        <dbReference type="ChEBI" id="CHEBI:456216"/>
    </ligand>
</feature>
<sequence>MDLEKRFILALDQGTTSSRAILFDSGQRIVSVAQRDFAQHYPREGWVEHDPMEIYSTQAGMMAEAVTKSGIDPRKIAAIGVTNQRETAIVWERATGRPVYPAIVWQCRRTAAICDRLKAEGAGEMIRKKTGLLIDAYFSATKIRWILDEVPGAQQRAERGELLFGTVDSWLIWKLTGGAAHVTDPTNASRTMLYNIHTLDWDQELLDLLSIPRAMLPEVRSSSEIYGYTDLCGVRVPIAGIAGDQQAALFGQCCFERGEAKNTYGTGCFLLMNMGETPCESRNGLITTVAVSRGGRIQYALEGSVFVGGAVVQWLRDELRLISDSAEIGPLARTVEDTGGVYLVPAFTGLGAPHWDMYARGCVMGLTRGTTRAHLARAAEESIAYQVAELVGAMERDTGTALKTLNADGGASRDGFLMQFQADILGRPVRRPAILETTALGAALLAGLAVGVWDSTEQIRRGRGQGALFSPEMPPQQRERLLAGWSRAVGHSRGWAGPQA</sequence>
<dbReference type="InterPro" id="IPR018483">
    <property type="entry name" value="Carb_kinase_FGGY_CS"/>
</dbReference>
<comment type="activity regulation">
    <text evidence="7">Activated by phosphorylation and inhibited by fructose 1,6-bisphosphate (FBP).</text>
</comment>
<evidence type="ECO:0000313" key="10">
    <source>
        <dbReference type="EMBL" id="MBC8576930.1"/>
    </source>
</evidence>
<evidence type="ECO:0000256" key="3">
    <source>
        <dbReference type="ARBA" id="ARBA00022741"/>
    </source>
</evidence>
<feature type="binding site" evidence="7">
    <location>
        <position position="17"/>
    </location>
    <ligand>
        <name>ATP</name>
        <dbReference type="ChEBI" id="CHEBI:30616"/>
    </ligand>
</feature>
<dbReference type="PANTHER" id="PTHR10196">
    <property type="entry name" value="SUGAR KINASE"/>
    <property type="match status" value="1"/>
</dbReference>
<keyword evidence="4 7" id="KW-0418">Kinase</keyword>
<dbReference type="SUPFAM" id="SSF53067">
    <property type="entry name" value="Actin-like ATPase domain"/>
    <property type="match status" value="2"/>
</dbReference>
<dbReference type="GO" id="GO:0004370">
    <property type="term" value="F:glycerol kinase activity"/>
    <property type="evidence" value="ECO:0007669"/>
    <property type="project" value="UniProtKB-EC"/>
</dbReference>
<dbReference type="InterPro" id="IPR018484">
    <property type="entry name" value="FGGY_N"/>
</dbReference>
<feature type="binding site" evidence="7">
    <location>
        <position position="266"/>
    </location>
    <ligand>
        <name>ATP</name>
        <dbReference type="ChEBI" id="CHEBI:30616"/>
    </ligand>
</feature>
<feature type="binding site" evidence="7">
    <location>
        <position position="86"/>
    </location>
    <ligand>
        <name>sn-glycerol 3-phosphate</name>
        <dbReference type="ChEBI" id="CHEBI:57597"/>
    </ligand>
</feature>
<dbReference type="CDD" id="cd07786">
    <property type="entry name" value="FGGY_EcGK_like"/>
    <property type="match status" value="1"/>
</dbReference>
<feature type="binding site" evidence="7">
    <location>
        <position position="85"/>
    </location>
    <ligand>
        <name>sn-glycerol 3-phosphate</name>
        <dbReference type="ChEBI" id="CHEBI:57597"/>
    </ligand>
</feature>
<keyword evidence="6 7" id="KW-0067">ATP-binding</keyword>
<dbReference type="PANTHER" id="PTHR10196:SF69">
    <property type="entry name" value="GLYCEROL KINASE"/>
    <property type="match status" value="1"/>
</dbReference>
<organism evidence="10 11">
    <name type="scientific">Yanshouia hominis</name>
    <dbReference type="NCBI Taxonomy" id="2763673"/>
    <lineage>
        <taxon>Bacteria</taxon>
        <taxon>Bacillati</taxon>
        <taxon>Bacillota</taxon>
        <taxon>Clostridia</taxon>
        <taxon>Eubacteriales</taxon>
        <taxon>Oscillospiraceae</taxon>
        <taxon>Yanshouia</taxon>
    </lineage>
</organism>
<feature type="domain" description="Carbohydrate kinase FGGY N-terminal" evidence="8">
    <location>
        <begin position="8"/>
        <end position="251"/>
    </location>
</feature>
<feature type="binding site" evidence="7">
    <location>
        <position position="15"/>
    </location>
    <ligand>
        <name>ADP</name>
        <dbReference type="ChEBI" id="CHEBI:456216"/>
    </ligand>
</feature>
<dbReference type="PROSITE" id="PS00933">
    <property type="entry name" value="FGGY_KINASES_1"/>
    <property type="match status" value="1"/>
</dbReference>
<dbReference type="EC" id="2.7.1.30" evidence="7"/>
<feature type="binding site" evidence="7">
    <location>
        <position position="137"/>
    </location>
    <ligand>
        <name>sn-glycerol 3-phosphate</name>
        <dbReference type="ChEBI" id="CHEBI:57597"/>
    </ligand>
</feature>
<comment type="pathway">
    <text evidence="7">Polyol metabolism; glycerol degradation via glycerol kinase pathway; sn-glycerol 3-phosphate from glycerol: step 1/1.</text>
</comment>
<feature type="binding site" evidence="7">
    <location>
        <position position="15"/>
    </location>
    <ligand>
        <name>ATP</name>
        <dbReference type="ChEBI" id="CHEBI:30616"/>
    </ligand>
</feature>
<comment type="catalytic activity">
    <reaction evidence="7">
        <text>glycerol + ATP = sn-glycerol 3-phosphate + ADP + H(+)</text>
        <dbReference type="Rhea" id="RHEA:21644"/>
        <dbReference type="ChEBI" id="CHEBI:15378"/>
        <dbReference type="ChEBI" id="CHEBI:17754"/>
        <dbReference type="ChEBI" id="CHEBI:30616"/>
        <dbReference type="ChEBI" id="CHEBI:57597"/>
        <dbReference type="ChEBI" id="CHEBI:456216"/>
        <dbReference type="EC" id="2.7.1.30"/>
    </reaction>
</comment>
<proteinExistence type="inferred from homology"/>
<evidence type="ECO:0000256" key="1">
    <source>
        <dbReference type="ARBA" id="ARBA00009156"/>
    </source>
</evidence>
<dbReference type="InterPro" id="IPR000577">
    <property type="entry name" value="Carb_kinase_FGGY"/>
</dbReference>
<dbReference type="Pfam" id="PF00370">
    <property type="entry name" value="FGGY_N"/>
    <property type="match status" value="1"/>
</dbReference>
<feature type="binding site" evidence="7">
    <location>
        <position position="410"/>
    </location>
    <ligand>
        <name>ATP</name>
        <dbReference type="ChEBI" id="CHEBI:30616"/>
    </ligand>
</feature>
<feature type="binding site" evidence="7">
    <location>
        <position position="244"/>
    </location>
    <ligand>
        <name>sn-glycerol 3-phosphate</name>
        <dbReference type="ChEBI" id="CHEBI:57597"/>
    </ligand>
</feature>
<keyword evidence="2 7" id="KW-0808">Transferase</keyword>
<dbReference type="Gene3D" id="3.30.420.40">
    <property type="match status" value="2"/>
</dbReference>
<feature type="binding site" evidence="7">
    <location>
        <position position="266"/>
    </location>
    <ligand>
        <name>ADP</name>
        <dbReference type="ChEBI" id="CHEBI:456216"/>
    </ligand>
</feature>
<feature type="binding site" evidence="7">
    <location>
        <position position="19"/>
    </location>
    <ligand>
        <name>ADP</name>
        <dbReference type="ChEBI" id="CHEBI:456216"/>
    </ligand>
</feature>
<dbReference type="InterPro" id="IPR043129">
    <property type="entry name" value="ATPase_NBD"/>
</dbReference>
<dbReference type="InterPro" id="IPR005999">
    <property type="entry name" value="Glycerol_kin"/>
</dbReference>
<comment type="caution">
    <text evidence="10">The sequence shown here is derived from an EMBL/GenBank/DDBJ whole genome shotgun (WGS) entry which is preliminary data.</text>
</comment>
<keyword evidence="11" id="KW-1185">Reference proteome</keyword>
<evidence type="ECO:0000256" key="7">
    <source>
        <dbReference type="HAMAP-Rule" id="MF_00186"/>
    </source>
</evidence>
<protein>
    <recommendedName>
        <fullName evidence="7">Glycerol kinase</fullName>
        <ecNumber evidence="7">2.7.1.30</ecNumber>
    </recommendedName>
    <alternativeName>
        <fullName evidence="7">ATP:glycerol 3-phosphotransferase</fullName>
    </alternativeName>
    <alternativeName>
        <fullName evidence="7">Glycerokinase</fullName>
        <shortName evidence="7">GK</shortName>
    </alternativeName>
</protein>
<evidence type="ECO:0000256" key="6">
    <source>
        <dbReference type="ARBA" id="ARBA00022840"/>
    </source>
</evidence>
<dbReference type="RefSeq" id="WP_262400405.1">
    <property type="nucleotide sequence ID" value="NZ_JACRTB010000018.1"/>
</dbReference>
<evidence type="ECO:0000256" key="4">
    <source>
        <dbReference type="ARBA" id="ARBA00022777"/>
    </source>
</evidence>
<feature type="binding site" evidence="7">
    <location>
        <position position="313"/>
    </location>
    <ligand>
        <name>ATP</name>
        <dbReference type="ChEBI" id="CHEBI:30616"/>
    </ligand>
</feature>
<keyword evidence="3 7" id="KW-0547">Nucleotide-binding</keyword>
<dbReference type="PIRSF" id="PIRSF000538">
    <property type="entry name" value="GlpK"/>
    <property type="match status" value="1"/>
</dbReference>
<reference evidence="10 11" key="1">
    <citation type="submission" date="2020-08" db="EMBL/GenBank/DDBJ databases">
        <title>Genome public.</title>
        <authorList>
            <person name="Liu C."/>
            <person name="Sun Q."/>
        </authorList>
    </citation>
    <scope>NUCLEOTIDE SEQUENCE [LARGE SCALE GENOMIC DNA]</scope>
    <source>
        <strain evidence="10 11">BX1</strain>
    </source>
</reference>
<accession>A0ABR7NKM7</accession>
<feature type="binding site" evidence="7">
    <location>
        <position position="309"/>
    </location>
    <ligand>
        <name>ATP</name>
        <dbReference type="ChEBI" id="CHEBI:30616"/>
    </ligand>
</feature>
<feature type="binding site" evidence="7">
    <location>
        <position position="16"/>
    </location>
    <ligand>
        <name>ATP</name>
        <dbReference type="ChEBI" id="CHEBI:30616"/>
    </ligand>
</feature>
<dbReference type="NCBIfam" id="TIGR01311">
    <property type="entry name" value="glycerol_kin"/>
    <property type="match status" value="1"/>
</dbReference>
<comment type="subunit">
    <text evidence="7">Homotetramer and homodimer (in equilibrium).</text>
</comment>
<dbReference type="NCBIfam" id="NF000756">
    <property type="entry name" value="PRK00047.1"/>
    <property type="match status" value="1"/>
</dbReference>
<evidence type="ECO:0000256" key="2">
    <source>
        <dbReference type="ARBA" id="ARBA00022679"/>
    </source>
</evidence>
<feature type="binding site" evidence="7">
    <location>
        <position position="244"/>
    </location>
    <ligand>
        <name>glycerol</name>
        <dbReference type="ChEBI" id="CHEBI:17754"/>
    </ligand>
</feature>
<feature type="binding site" evidence="7">
    <location>
        <position position="86"/>
    </location>
    <ligand>
        <name>glycerol</name>
        <dbReference type="ChEBI" id="CHEBI:17754"/>
    </ligand>
</feature>
<comment type="function">
    <text evidence="7">Key enzyme in the regulation of glycerol uptake and metabolism. Catalyzes the phosphorylation of glycerol to yield sn-glycerol 3-phosphate.</text>
</comment>
<evidence type="ECO:0000256" key="5">
    <source>
        <dbReference type="ARBA" id="ARBA00022798"/>
    </source>
</evidence>
<keyword evidence="5 7" id="KW-0319">Glycerol metabolism</keyword>
<name>A0ABR7NKM7_9FIRM</name>